<evidence type="ECO:0000313" key="7">
    <source>
        <dbReference type="EMBL" id="PCI75697.1"/>
    </source>
</evidence>
<reference evidence="8" key="1">
    <citation type="submission" date="2017-08" db="EMBL/GenBank/DDBJ databases">
        <title>A dynamic microbial community with high functional redundancy inhabits the cold, oxic subseafloor aquifer.</title>
        <authorList>
            <person name="Tully B.J."/>
            <person name="Wheat C.G."/>
            <person name="Glazer B.T."/>
            <person name="Huber J.A."/>
        </authorList>
    </citation>
    <scope>NUCLEOTIDE SEQUENCE [LARGE SCALE GENOMIC DNA]</scope>
</reference>
<organism evidence="7 8">
    <name type="scientific">Aerophobetes bacterium</name>
    <dbReference type="NCBI Taxonomy" id="2030807"/>
    <lineage>
        <taxon>Bacteria</taxon>
        <taxon>Candidatus Aerophobota</taxon>
    </lineage>
</organism>
<gene>
    <name evidence="7" type="ORF">COB21_05375</name>
</gene>
<dbReference type="EMBL" id="NVUK01000042">
    <property type="protein sequence ID" value="PCI75697.1"/>
    <property type="molecule type" value="Genomic_DNA"/>
</dbReference>
<name>A0A2A4X0V8_UNCAE</name>
<dbReference type="Gene3D" id="3.60.120.10">
    <property type="entry name" value="Anthranilate synthase"/>
    <property type="match status" value="1"/>
</dbReference>
<evidence type="ECO:0000259" key="6">
    <source>
        <dbReference type="Pfam" id="PF00425"/>
    </source>
</evidence>
<evidence type="ECO:0000256" key="5">
    <source>
        <dbReference type="ARBA" id="ARBA00041564"/>
    </source>
</evidence>
<dbReference type="Proteomes" id="UP000218775">
    <property type="component" value="Unassembled WGS sequence"/>
</dbReference>
<feature type="domain" description="Chorismate-utilising enzyme C-terminal" evidence="6">
    <location>
        <begin position="183"/>
        <end position="436"/>
    </location>
</feature>
<dbReference type="PANTHER" id="PTHR42839:SF2">
    <property type="entry name" value="ISOCHORISMATE SYNTHASE ENTC"/>
    <property type="match status" value="1"/>
</dbReference>
<protein>
    <recommendedName>
        <fullName evidence="3">isochorismate synthase</fullName>
        <ecNumber evidence="3">5.4.4.2</ecNumber>
    </recommendedName>
    <alternativeName>
        <fullName evidence="5">Isochorismate mutase</fullName>
    </alternativeName>
</protein>
<dbReference type="Pfam" id="PF00425">
    <property type="entry name" value="Chorismate_bind"/>
    <property type="match status" value="1"/>
</dbReference>
<sequence length="447" mass="50269">MTQPQAFLADLNPVINRLKTLAFEPTHLTLEGKSYPWMHYKFSFTLDSPILSLSSPLAFPKILWHEKDTGYSSIHFGSTLSFSHIPTFSPNSHKAPLDFFYIQDFGKRKTNLWSTLPNKLCFLPLISLHQTFFLSRANTVLLKANFFSLEDIKRAIAFLESLNSHGLTPPQTPLSKNYLPSKLKWKKQIERAKTQIEKQVYDKVVLSRLASLHFEKPIDTYSTLTRLLTNPGQGTAFCFAPDNSTSFLGLTPEILYKRLGSQLNTMALAGTIGRGKTEREDNKLAKKLLASAKDFHEFDLVRIGITQALKKLCIYTDTPFGPVSVLKTAHVQHLFSPIKRTLMPGVNDQTLITALHPTPAISGWPKTASMAEIFRSEQFDRGYFSAPVGFISPSQTQIHVAIRSALITDNTLHLFSGAGITAQSDPQKEWDELESKLRPFLSTLKIQ</sequence>
<evidence type="ECO:0000256" key="4">
    <source>
        <dbReference type="ARBA" id="ARBA00023235"/>
    </source>
</evidence>
<dbReference type="InterPro" id="IPR015890">
    <property type="entry name" value="Chorismate_C"/>
</dbReference>
<comment type="similarity">
    <text evidence="2">Belongs to the isochorismate synthase family.</text>
</comment>
<keyword evidence="4" id="KW-0413">Isomerase</keyword>
<proteinExistence type="inferred from homology"/>
<dbReference type="NCBIfam" id="TIGR00543">
    <property type="entry name" value="isochor_syn"/>
    <property type="match status" value="1"/>
</dbReference>
<comment type="caution">
    <text evidence="7">The sequence shown here is derived from an EMBL/GenBank/DDBJ whole genome shotgun (WGS) entry which is preliminary data.</text>
</comment>
<accession>A0A2A4X0V8</accession>
<comment type="catalytic activity">
    <reaction evidence="1">
        <text>chorismate = isochorismate</text>
        <dbReference type="Rhea" id="RHEA:18985"/>
        <dbReference type="ChEBI" id="CHEBI:29748"/>
        <dbReference type="ChEBI" id="CHEBI:29780"/>
        <dbReference type="EC" id="5.4.4.2"/>
    </reaction>
</comment>
<dbReference type="InterPro" id="IPR005801">
    <property type="entry name" value="ADC_synthase"/>
</dbReference>
<dbReference type="SUPFAM" id="SSF56322">
    <property type="entry name" value="ADC synthase"/>
    <property type="match status" value="1"/>
</dbReference>
<dbReference type="PANTHER" id="PTHR42839">
    <property type="entry name" value="ISOCHORISMATE SYNTHASE ENTC"/>
    <property type="match status" value="1"/>
</dbReference>
<evidence type="ECO:0000313" key="8">
    <source>
        <dbReference type="Proteomes" id="UP000218775"/>
    </source>
</evidence>
<evidence type="ECO:0000256" key="3">
    <source>
        <dbReference type="ARBA" id="ARBA00012824"/>
    </source>
</evidence>
<dbReference type="GO" id="GO:0008909">
    <property type="term" value="F:isochorismate synthase activity"/>
    <property type="evidence" value="ECO:0007669"/>
    <property type="project" value="UniProtKB-EC"/>
</dbReference>
<evidence type="ECO:0000256" key="2">
    <source>
        <dbReference type="ARBA" id="ARBA00005297"/>
    </source>
</evidence>
<dbReference type="AlphaFoldDB" id="A0A2A4X0V8"/>
<dbReference type="EC" id="5.4.4.2" evidence="3"/>
<dbReference type="InterPro" id="IPR004561">
    <property type="entry name" value="IsoChor_synthase"/>
</dbReference>
<evidence type="ECO:0000256" key="1">
    <source>
        <dbReference type="ARBA" id="ARBA00000799"/>
    </source>
</evidence>